<dbReference type="GO" id="GO:0030198">
    <property type="term" value="P:extracellular matrix organization"/>
    <property type="evidence" value="ECO:0007669"/>
    <property type="project" value="InterPro"/>
</dbReference>
<keyword evidence="2" id="KW-0964">Secreted</keyword>
<gene>
    <name evidence="8" type="ORF">ASZ78_009540</name>
</gene>
<dbReference type="GO" id="GO:0006508">
    <property type="term" value="P:proteolysis"/>
    <property type="evidence" value="ECO:0007669"/>
    <property type="project" value="InterPro"/>
</dbReference>
<keyword evidence="3" id="KW-1015">Disulfide bond</keyword>
<dbReference type="Pfam" id="PF19030">
    <property type="entry name" value="TSP1_ADAMTS"/>
    <property type="match status" value="4"/>
</dbReference>
<dbReference type="Gene3D" id="2.60.120.830">
    <property type="match status" value="1"/>
</dbReference>
<comment type="caution">
    <text evidence="8">The sequence shown here is derived from an EMBL/GenBank/DDBJ whole genome shotgun (WGS) entry which is preliminary data.</text>
</comment>
<accession>A0A226NNN9</accession>
<evidence type="ECO:0000256" key="2">
    <source>
        <dbReference type="ARBA" id="ARBA00022525"/>
    </source>
</evidence>
<dbReference type="InterPro" id="IPR045371">
    <property type="entry name" value="ADAMTS_CR_3"/>
</dbReference>
<dbReference type="PROSITE" id="PS50215">
    <property type="entry name" value="ADAM_MEPRO"/>
    <property type="match status" value="1"/>
</dbReference>
<dbReference type="SUPFAM" id="SSF82895">
    <property type="entry name" value="TSP-1 type 1 repeat"/>
    <property type="match status" value="4"/>
</dbReference>
<dbReference type="SUPFAM" id="SSF49854">
    <property type="entry name" value="Spermadhesin, CUB domain"/>
    <property type="match status" value="1"/>
</dbReference>
<dbReference type="InterPro" id="IPR024079">
    <property type="entry name" value="MetalloPept_cat_dom_sf"/>
</dbReference>
<keyword evidence="6" id="KW-0732">Signal</keyword>
<dbReference type="OrthoDB" id="9942326at2759"/>
<evidence type="ECO:0000313" key="9">
    <source>
        <dbReference type="Proteomes" id="UP000198323"/>
    </source>
</evidence>
<keyword evidence="9" id="KW-1185">Reference proteome</keyword>
<dbReference type="Gene3D" id="2.20.100.10">
    <property type="entry name" value="Thrombospondin type-1 (TSP1) repeat"/>
    <property type="match status" value="3"/>
</dbReference>
<dbReference type="SMART" id="SM00209">
    <property type="entry name" value="TSP1"/>
    <property type="match status" value="5"/>
</dbReference>
<feature type="active site" evidence="5">
    <location>
        <position position="203"/>
    </location>
</feature>
<dbReference type="STRING" id="9009.A0A226NNN9"/>
<dbReference type="GO" id="GO:0046872">
    <property type="term" value="F:metal ion binding"/>
    <property type="evidence" value="ECO:0007669"/>
    <property type="project" value="UniProtKB-KW"/>
</dbReference>
<dbReference type="InterPro" id="IPR036383">
    <property type="entry name" value="TSP1_rpt_sf"/>
</dbReference>
<dbReference type="GO" id="GO:0031012">
    <property type="term" value="C:extracellular matrix"/>
    <property type="evidence" value="ECO:0007669"/>
    <property type="project" value="TreeGrafter"/>
</dbReference>
<dbReference type="GO" id="GO:0004222">
    <property type="term" value="F:metalloendopeptidase activity"/>
    <property type="evidence" value="ECO:0007669"/>
    <property type="project" value="InterPro"/>
</dbReference>
<feature type="domain" description="Peptidase M12B" evidence="7">
    <location>
        <begin position="119"/>
        <end position="251"/>
    </location>
</feature>
<dbReference type="Proteomes" id="UP000198323">
    <property type="component" value="Unassembled WGS sequence"/>
</dbReference>
<dbReference type="EMBL" id="MCFN01000004">
    <property type="protein sequence ID" value="OXB69064.1"/>
    <property type="molecule type" value="Genomic_DNA"/>
</dbReference>
<dbReference type="PRINTS" id="PR01857">
    <property type="entry name" value="ADAMTSFAMILY"/>
</dbReference>
<dbReference type="InterPro" id="IPR000884">
    <property type="entry name" value="TSP1_rpt"/>
</dbReference>
<dbReference type="Pfam" id="PF00090">
    <property type="entry name" value="TSP_1"/>
    <property type="match status" value="1"/>
</dbReference>
<dbReference type="InterPro" id="IPR035914">
    <property type="entry name" value="Sperma_CUB_dom_sf"/>
</dbReference>
<organism evidence="8 9">
    <name type="scientific">Callipepla squamata</name>
    <name type="common">Scaled quail</name>
    <dbReference type="NCBI Taxonomy" id="9009"/>
    <lineage>
        <taxon>Eukaryota</taxon>
        <taxon>Metazoa</taxon>
        <taxon>Chordata</taxon>
        <taxon>Craniata</taxon>
        <taxon>Vertebrata</taxon>
        <taxon>Euteleostomi</taxon>
        <taxon>Archelosauria</taxon>
        <taxon>Archosauria</taxon>
        <taxon>Dinosauria</taxon>
        <taxon>Saurischia</taxon>
        <taxon>Theropoda</taxon>
        <taxon>Coelurosauria</taxon>
        <taxon>Aves</taxon>
        <taxon>Neognathae</taxon>
        <taxon>Galloanserae</taxon>
        <taxon>Galliformes</taxon>
        <taxon>Odontophoridae</taxon>
        <taxon>Callipepla</taxon>
    </lineage>
</organism>
<dbReference type="AlphaFoldDB" id="A0A226NNN9"/>
<feature type="binding site" evidence="5">
    <location>
        <position position="202"/>
    </location>
    <ligand>
        <name>Zn(2+)</name>
        <dbReference type="ChEBI" id="CHEBI:29105"/>
        <note>catalytic</note>
    </ligand>
</feature>
<evidence type="ECO:0000256" key="6">
    <source>
        <dbReference type="SAM" id="SignalP"/>
    </source>
</evidence>
<feature type="binding site" evidence="5">
    <location>
        <position position="212"/>
    </location>
    <ligand>
        <name>Zn(2+)</name>
        <dbReference type="ChEBI" id="CHEBI:29105"/>
        <note>catalytic</note>
    </ligand>
</feature>
<feature type="signal peptide" evidence="6">
    <location>
        <begin position="1"/>
        <end position="17"/>
    </location>
</feature>
<evidence type="ECO:0000256" key="3">
    <source>
        <dbReference type="ARBA" id="ARBA00023157"/>
    </source>
</evidence>
<evidence type="ECO:0000256" key="5">
    <source>
        <dbReference type="PROSITE-ProRule" id="PRU00276"/>
    </source>
</evidence>
<dbReference type="Pfam" id="PF19236">
    <property type="entry name" value="ADAMTS_CR_3"/>
    <property type="match status" value="1"/>
</dbReference>
<dbReference type="Pfam" id="PF05986">
    <property type="entry name" value="ADAMTS_spacer1"/>
    <property type="match status" value="1"/>
</dbReference>
<evidence type="ECO:0000313" key="8">
    <source>
        <dbReference type="EMBL" id="OXB69064.1"/>
    </source>
</evidence>
<reference evidence="8 9" key="1">
    <citation type="submission" date="2016-07" db="EMBL/GenBank/DDBJ databases">
        <title>Disparate Historic Effective Population Sizes Predicted by Modern Levels of Genome Diversity for the Scaled Quail (Callipepla squamata) and the Northern Bobwhite (Colinus virginianus): Inferences from First and Second Generation Draft Genome Assemblies for Sympatric New World Quail.</title>
        <authorList>
            <person name="Oldeschulte D.L."/>
            <person name="Halley Y.A."/>
            <person name="Bhattarai E.K."/>
            <person name="Brashear W.A."/>
            <person name="Hill J."/>
            <person name="Metz R.P."/>
            <person name="Johnson C.D."/>
            <person name="Rollins D."/>
            <person name="Peterson M.J."/>
            <person name="Bickhart D.M."/>
            <person name="Decker J.E."/>
            <person name="Seabury C.M."/>
        </authorList>
    </citation>
    <scope>NUCLEOTIDE SEQUENCE [LARGE SCALE GENOMIC DNA]</scope>
    <source>
        <strain evidence="8 9">Texas</strain>
        <tissue evidence="8">Leg muscle</tissue>
    </source>
</reference>
<keyword evidence="5" id="KW-0862">Zinc</keyword>
<dbReference type="InterPro" id="IPR001590">
    <property type="entry name" value="Peptidase_M12B"/>
</dbReference>
<dbReference type="FunFam" id="2.60.120.830:FF:000003">
    <property type="entry name" value="ADAM metallopeptidase with thrombospondin type 1 motif 13"/>
    <property type="match status" value="1"/>
</dbReference>
<dbReference type="Pfam" id="PF01421">
    <property type="entry name" value="Reprolysin"/>
    <property type="match status" value="1"/>
</dbReference>
<dbReference type="InterPro" id="IPR010294">
    <property type="entry name" value="ADAMTS_spacer1"/>
</dbReference>
<dbReference type="Gene3D" id="3.40.390.10">
    <property type="entry name" value="Collagenase (Catalytic Domain)"/>
    <property type="match status" value="1"/>
</dbReference>
<dbReference type="InterPro" id="IPR050439">
    <property type="entry name" value="ADAMTS_ADAMTS-like"/>
</dbReference>
<evidence type="ECO:0000256" key="1">
    <source>
        <dbReference type="ARBA" id="ARBA00004613"/>
    </source>
</evidence>
<proteinExistence type="predicted"/>
<protein>
    <recommendedName>
        <fullName evidence="7">Peptidase M12B domain-containing protein</fullName>
    </recommendedName>
</protein>
<comment type="caution">
    <text evidence="5">Lacks conserved residue(s) required for the propagation of feature annotation.</text>
</comment>
<feature type="binding site" evidence="5">
    <location>
        <position position="206"/>
    </location>
    <ligand>
        <name>Zn(2+)</name>
        <dbReference type="ChEBI" id="CHEBI:29105"/>
        <note>catalytic</note>
    </ligand>
</feature>
<feature type="chain" id="PRO_5012782150" description="Peptidase M12B domain-containing protein" evidence="6">
    <location>
        <begin position="18"/>
        <end position="1210"/>
    </location>
</feature>
<comment type="subcellular location">
    <subcellularLocation>
        <location evidence="1">Secreted</location>
    </subcellularLocation>
</comment>
<dbReference type="InterPro" id="IPR013273">
    <property type="entry name" value="ADAMTS/ADAMTS-like"/>
</dbReference>
<name>A0A226NNN9_CALSU</name>
<dbReference type="PANTHER" id="PTHR13723:SF20">
    <property type="entry name" value="A DISINTEGRIN AND METALLOPROTEINASE WITH THROMBOSPONDIN MOTIFS 13"/>
    <property type="match status" value="1"/>
</dbReference>
<dbReference type="PROSITE" id="PS50092">
    <property type="entry name" value="TSP1"/>
    <property type="match status" value="4"/>
</dbReference>
<keyword evidence="5" id="KW-0479">Metal-binding</keyword>
<evidence type="ECO:0000259" key="7">
    <source>
        <dbReference type="PROSITE" id="PS50215"/>
    </source>
</evidence>
<dbReference type="GO" id="GO:0005576">
    <property type="term" value="C:extracellular region"/>
    <property type="evidence" value="ECO:0007669"/>
    <property type="project" value="UniProtKB-SubCell"/>
</dbReference>
<sequence>MISGLTVLMLPLGLCWPSILQEQGVIVTDEEKIQIRPVRSKDMALLKDLGFSSPHILFRSAGIGAKPARAGHFASRLQKRADGTVKHLELMVVAGPDVYMYHKEDTERYILANLNIANVNITTNITSSLISVCEWSKKVNPQNDSDPLHADIVLYVTRFDLELPDGNKELRGVTQLGGVCSSFWSCIITQDTGFELGVTIAHEIGHSLGISHDGEGNQCSSSGYIMGSAGNHNSVDLVWSQCSREQFLAFVRMYVKFSHATYTQETNPAVLGFVFPSWMVLSVASIRPAFGGKECQGASIQVEMCNTQDCLMTQLDFMAEQCAATNLKPLYLTVGVPSFYTWTSAVGFAKGDMQCKHMCRAIGEEFMVSREDSFIDGTRCEPDDSEHGAFNLCVAGTCRAFGCDGQVDSKQILDSCKVCGGDNTTCMQVSGSYTEGKAKEYVTFLSLPYNSTLVHVINQRPLFTHLAVKVKGEYVVAGMGKISLNVTYPSVLEDRQIKYEVFLTKDNLPSLEEIHVDGPTQEEIEIQVYRRYAKEYGDGTNPDITFSYFVPKENMTYRWIPQQGLCSVTCGGGVVYEYSMSCMPQALQVCNFSLAIPCLGLDIDDHFANVGRWKISQTDECSAVCGSGVAQQNLTCVQFHNGSETVVDDSLCSAEDKPPSFVPCVVNVCPLGWDKVSPAFIRSGPLGRKVPVSAWFFLLCSEEEDVGLLRTPESLGHIQLENQSVYVWSPLAGECSVSCGKGKTQIQYVCVAFDTKEKTPEGNCHPVAKPESRMEDCNLSPCPPRWHYKMGSCSVSCGGGVRQKVLYCAKETGEKEEEIVADTECDGLPRPEEQELCNLEPCPPRWKVTPGGPCSSSCGLGLSVQLVTCVQTHQGKEILLEQHLCPASEKPLTTIPCVIRICSYEWSFSDWTECSTSCGNGVQTRRDFCLNRLTHKHVNPIFCRHFPKAIVLRGCSAGPCPEQEVGTRSQGAELQAVTPAMHLRTAASAEGARYQVLHYPPATVPAVPPEQTKETSEDVCGKLFLNTSGVINMTGVESSDCTVAIGRPLGEEITISVLESSLNCSAGEVVLFSGRMMWRTGCRKLVSSLINSRTNTLIVKQRVLLPGNGVVLQYSSRNATRKYYQECDKQLFGPHGEIVNPVQSPGRRQEEVCRTFINVAPHHHIAIRGLYVDLSHESNQTHFNYILDCIISSQGSLESVLSFDPYVRLQ</sequence>
<dbReference type="PANTHER" id="PTHR13723">
    <property type="entry name" value="ADAMTS A DISINTEGRIN AND METALLOPROTEASE WITH THROMBOSPONDIN MOTIFS PROTEASE"/>
    <property type="match status" value="1"/>
</dbReference>
<dbReference type="SUPFAM" id="SSF55486">
    <property type="entry name" value="Metalloproteases ('zincins'), catalytic domain"/>
    <property type="match status" value="1"/>
</dbReference>
<keyword evidence="4" id="KW-0325">Glycoprotein</keyword>
<evidence type="ECO:0000256" key="4">
    <source>
        <dbReference type="ARBA" id="ARBA00023180"/>
    </source>
</evidence>